<dbReference type="EMBL" id="DQ890022">
    <property type="protein sequence ID" value="ABT15587.1"/>
    <property type="molecule type" value="Genomic_DNA"/>
</dbReference>
<organismHost>
    <name type="scientific">Paramecium bursaria</name>
    <dbReference type="NCBI Taxonomy" id="74790"/>
</organismHost>
<sequence length="78" mass="8628">MNMVSNLMLHHVLKELLAKDSLFLAHILGGLCSLCQVLVQLDIALNVLDESCHCTVDDNSPPYILHVVDIHIILSIVI</sequence>
<name>A7J706_PBCVF</name>
<dbReference type="GeneID" id="5469840"/>
<organism evidence="1 2">
    <name type="scientific">Paramecium bursaria Chlorella virus FR483</name>
    <name type="common">PBCV-FR483</name>
    <dbReference type="NCBI Taxonomy" id="399781"/>
    <lineage>
        <taxon>Viruses</taxon>
        <taxon>Varidnaviria</taxon>
        <taxon>Bamfordvirae</taxon>
        <taxon>Nucleocytoviricota</taxon>
        <taxon>Megaviricetes</taxon>
        <taxon>Algavirales</taxon>
        <taxon>Phycodnaviridae</taxon>
        <taxon>Chlorovirus</taxon>
        <taxon>Chlorovirus conductrix</taxon>
        <taxon>Paramecium bursaria Chlorella virus A1</taxon>
    </lineage>
</organism>
<evidence type="ECO:0000313" key="2">
    <source>
        <dbReference type="Proteomes" id="UP000204095"/>
    </source>
</evidence>
<proteinExistence type="predicted"/>
<dbReference type="KEGG" id="vg:5469840"/>
<protein>
    <submittedName>
        <fullName evidence="1">Uncharacterized protein n302L</fullName>
    </submittedName>
</protein>
<dbReference type="RefSeq" id="YP_001425934.1">
    <property type="nucleotide sequence ID" value="NC_008603.1"/>
</dbReference>
<gene>
    <name evidence="1" type="primary">n302L</name>
    <name evidence="1" type="ORF">FR483_n302L</name>
</gene>
<dbReference type="Proteomes" id="UP000204095">
    <property type="component" value="Segment"/>
</dbReference>
<accession>A7J706</accession>
<reference evidence="1 2" key="1">
    <citation type="journal article" date="2007" name="Virology">
        <title>Sequence and annotation of the 314-kb MT325 and the 321-kb FR483 viruses that infect Chlorella Pbi.</title>
        <authorList>
            <person name="Fitzgerald L.A."/>
            <person name="Graves M.V."/>
            <person name="Li X."/>
            <person name="Feldblyum T."/>
            <person name="Hartigan J."/>
            <person name="Van Etten J.L."/>
        </authorList>
    </citation>
    <scope>NUCLEOTIDE SEQUENCE [LARGE SCALE GENOMIC DNA]</scope>
    <source>
        <strain evidence="1 2">FR483</strain>
    </source>
</reference>
<evidence type="ECO:0000313" key="1">
    <source>
        <dbReference type="EMBL" id="ABT15587.1"/>
    </source>
</evidence>